<dbReference type="Pfam" id="PF12728">
    <property type="entry name" value="HTH_17"/>
    <property type="match status" value="1"/>
</dbReference>
<reference evidence="2 3" key="1">
    <citation type="submission" date="2023-12" db="EMBL/GenBank/DDBJ databases">
        <title>Description of new species of Mycobacterium terrae complex isolated from sewage at the Sao Paulo Zoological Park Foundation in Brazil.</title>
        <authorList>
            <person name="Romagnoli C.L."/>
            <person name="Conceicao E.C."/>
            <person name="Machado E."/>
            <person name="Barreto L.B.P.F."/>
            <person name="Sharma A."/>
            <person name="Silva N.M."/>
            <person name="Marques L.E."/>
            <person name="Juliana M.A."/>
            <person name="Lourenco M.C.S."/>
            <person name="Digiampietri L.A."/>
            <person name="Suffys P.N."/>
            <person name="Viana-Niero C."/>
        </authorList>
    </citation>
    <scope>NUCLEOTIDE SEQUENCE [LARGE SCALE GENOMIC DNA]</scope>
    <source>
        <strain evidence="2 3">MYC098</strain>
    </source>
</reference>
<dbReference type="InterPro" id="IPR041657">
    <property type="entry name" value="HTH_17"/>
</dbReference>
<name>A0ABU5XM49_9MYCO</name>
<dbReference type="NCBIfam" id="TIGR01764">
    <property type="entry name" value="excise"/>
    <property type="match status" value="1"/>
</dbReference>
<dbReference type="InterPro" id="IPR010093">
    <property type="entry name" value="SinI_DNA-bd"/>
</dbReference>
<gene>
    <name evidence="2" type="ORF">K6T79_18665</name>
</gene>
<dbReference type="EMBL" id="JAYJJR010000013">
    <property type="protein sequence ID" value="MEB3023069.1"/>
    <property type="molecule type" value="Genomic_DNA"/>
</dbReference>
<keyword evidence="3" id="KW-1185">Reference proteome</keyword>
<feature type="domain" description="Helix-turn-helix" evidence="1">
    <location>
        <begin position="45"/>
        <end position="92"/>
    </location>
</feature>
<evidence type="ECO:0000259" key="1">
    <source>
        <dbReference type="Pfam" id="PF12728"/>
    </source>
</evidence>
<evidence type="ECO:0000313" key="3">
    <source>
        <dbReference type="Proteomes" id="UP001299596"/>
    </source>
</evidence>
<dbReference type="RefSeq" id="WP_329780332.1">
    <property type="nucleotide sequence ID" value="NZ_JAYJJR010000013.1"/>
</dbReference>
<evidence type="ECO:0000313" key="2">
    <source>
        <dbReference type="EMBL" id="MEB3023069.1"/>
    </source>
</evidence>
<proteinExistence type="predicted"/>
<dbReference type="Proteomes" id="UP001299596">
    <property type="component" value="Unassembled WGS sequence"/>
</dbReference>
<protein>
    <submittedName>
        <fullName evidence="2">Helix-turn-helix domain-containing protein</fullName>
    </submittedName>
</protein>
<comment type="caution">
    <text evidence="2">The sequence shown here is derived from an EMBL/GenBank/DDBJ whole genome shotgun (WGS) entry which is preliminary data.</text>
</comment>
<organism evidence="2 3">
    <name type="scientific">[Mycobacterium] crassicus</name>
    <dbReference type="NCBI Taxonomy" id="2872309"/>
    <lineage>
        <taxon>Bacteria</taxon>
        <taxon>Bacillati</taxon>
        <taxon>Actinomycetota</taxon>
        <taxon>Actinomycetes</taxon>
        <taxon>Mycobacteriales</taxon>
        <taxon>Mycobacteriaceae</taxon>
        <taxon>Mycolicibacter</taxon>
    </lineage>
</organism>
<sequence>MGATRHLLTIGPENSSSKAGQLISLVADAVAHGETVTLSASTETLSPSQVAQELGISRATVQRRIISGQISASLVGARYRVRRTEVERFRRSHIRDTSAPAIEREYPAVYRDVLFGVLDGRRPAFFQLADVSATAHDRAALTLLQRGGAVIAAGTRWALGDPLKALWVFAAGELSDPLRTRWSPLDECAPLIETGQLVPGSAQAVLAHYDLALNPAGSLPQTIWHGLGPDRYETVPQEGWTPWVPDGLTEPVPLAIAYADLFCTPGWEADEFAKFVLHKLIPPE</sequence>
<accession>A0ABU5XM49</accession>